<name>A0A9W8AZ32_9FUNG</name>
<sequence>MPNDNVYGKAEGGTLSERKHLKQNRRGNRRQANRDRSGGDRKRKHNSNTTPNPGPSPSGGYFHPITSAAEFTKEHMDALHMVPVLNCPIEEVIPVSHCPEDLLYRIRPFWSLSREALYNLNYDSLEAAIIETANGSNEPRELRKNAGIRVFGIQFSYRYVTFWRAVIPENYLDLLNDSGDLPPDVFIEMKRSTVLDIEQPDGRYEFSRALLSLLMYWNEQVSGNK</sequence>
<evidence type="ECO:0000313" key="2">
    <source>
        <dbReference type="EMBL" id="KAJ1968599.1"/>
    </source>
</evidence>
<proteinExistence type="predicted"/>
<reference evidence="2" key="1">
    <citation type="submission" date="2022-07" db="EMBL/GenBank/DDBJ databases">
        <title>Phylogenomic reconstructions and comparative analyses of Kickxellomycotina fungi.</title>
        <authorList>
            <person name="Reynolds N.K."/>
            <person name="Stajich J.E."/>
            <person name="Barry K."/>
            <person name="Grigoriev I.V."/>
            <person name="Crous P."/>
            <person name="Smith M.E."/>
        </authorList>
    </citation>
    <scope>NUCLEOTIDE SEQUENCE</scope>
    <source>
        <strain evidence="2">RSA 1196</strain>
    </source>
</reference>
<gene>
    <name evidence="2" type="ORF">IWQ62_001149</name>
</gene>
<organism evidence="2 3">
    <name type="scientific">Dispira parvispora</name>
    <dbReference type="NCBI Taxonomy" id="1520584"/>
    <lineage>
        <taxon>Eukaryota</taxon>
        <taxon>Fungi</taxon>
        <taxon>Fungi incertae sedis</taxon>
        <taxon>Zoopagomycota</taxon>
        <taxon>Kickxellomycotina</taxon>
        <taxon>Dimargaritomycetes</taxon>
        <taxon>Dimargaritales</taxon>
        <taxon>Dimargaritaceae</taxon>
        <taxon>Dispira</taxon>
    </lineage>
</organism>
<feature type="compositionally biased region" description="Basic residues" evidence="1">
    <location>
        <begin position="19"/>
        <end position="31"/>
    </location>
</feature>
<evidence type="ECO:0000313" key="3">
    <source>
        <dbReference type="Proteomes" id="UP001150925"/>
    </source>
</evidence>
<evidence type="ECO:0000256" key="1">
    <source>
        <dbReference type="SAM" id="MobiDB-lite"/>
    </source>
</evidence>
<dbReference type="EMBL" id="JANBPY010000159">
    <property type="protein sequence ID" value="KAJ1968599.1"/>
    <property type="molecule type" value="Genomic_DNA"/>
</dbReference>
<feature type="region of interest" description="Disordered" evidence="1">
    <location>
        <begin position="1"/>
        <end position="64"/>
    </location>
</feature>
<comment type="caution">
    <text evidence="2">The sequence shown here is derived from an EMBL/GenBank/DDBJ whole genome shotgun (WGS) entry which is preliminary data.</text>
</comment>
<keyword evidence="3" id="KW-1185">Reference proteome</keyword>
<accession>A0A9W8AZ32</accession>
<dbReference type="AlphaFoldDB" id="A0A9W8AZ32"/>
<dbReference type="Proteomes" id="UP001150925">
    <property type="component" value="Unassembled WGS sequence"/>
</dbReference>
<protein>
    <submittedName>
        <fullName evidence="2">Uncharacterized protein</fullName>
    </submittedName>
</protein>